<organism evidence="6 7">
    <name type="scientific">Oikopleura dioica</name>
    <name type="common">Tunicate</name>
    <dbReference type="NCBI Taxonomy" id="34765"/>
    <lineage>
        <taxon>Eukaryota</taxon>
        <taxon>Metazoa</taxon>
        <taxon>Chordata</taxon>
        <taxon>Tunicata</taxon>
        <taxon>Appendicularia</taxon>
        <taxon>Copelata</taxon>
        <taxon>Oikopleuridae</taxon>
        <taxon>Oikopleura</taxon>
    </lineage>
</organism>
<evidence type="ECO:0000313" key="6">
    <source>
        <dbReference type="EMBL" id="CAG5079670.1"/>
    </source>
</evidence>
<evidence type="ECO:0000259" key="4">
    <source>
        <dbReference type="Pfam" id="PF10447"/>
    </source>
</evidence>
<comment type="subcellular location">
    <subcellularLocation>
        <location evidence="1">Nucleus</location>
        <location evidence="1">Nucleolus</location>
    </subcellularLocation>
</comment>
<dbReference type="PANTHER" id="PTHR12686">
    <property type="entry name" value="3'-5' EXORIBONUCLEASE CSL4-RELATED"/>
    <property type="match status" value="1"/>
</dbReference>
<evidence type="ECO:0000259" key="5">
    <source>
        <dbReference type="Pfam" id="PF14382"/>
    </source>
</evidence>
<evidence type="ECO:0000313" key="7">
    <source>
        <dbReference type="Proteomes" id="UP001158576"/>
    </source>
</evidence>
<feature type="domain" description="Exosome complex component CSL4 C-terminal" evidence="4">
    <location>
        <begin position="96"/>
        <end position="134"/>
    </location>
</feature>
<dbReference type="InterPro" id="IPR039771">
    <property type="entry name" value="Csl4"/>
</dbReference>
<evidence type="ECO:0000256" key="3">
    <source>
        <dbReference type="ARBA" id="ARBA00022835"/>
    </source>
</evidence>
<dbReference type="Proteomes" id="UP001158576">
    <property type="component" value="Chromosome PAR"/>
</dbReference>
<sequence length="198" mass="21887">MSTTDVNCVPGERLGSTDECEAGRGTYVRKSFIYASRIGKVKNTVDANKKILIEVVRKDEPPLPQVGSIVTVKIVQVTQRQCRATIYAVDGIATSSPFKGLIRREDVRRTERDRVELSKCFRPNDIVFAKVMSLGDSQSYLLSTGGDELGVVLAKSRAGVRLEPISWNEMRCPLTGVKEPRKTARIRAEFVETLPASA</sequence>
<name>A0ABN7RP61_OIKDI</name>
<dbReference type="SUPFAM" id="SSF50249">
    <property type="entry name" value="Nucleic acid-binding proteins"/>
    <property type="match status" value="1"/>
</dbReference>
<proteinExistence type="predicted"/>
<dbReference type="InterPro" id="IPR012340">
    <property type="entry name" value="NA-bd_OB-fold"/>
</dbReference>
<feature type="domain" description="Exosome complex component N-terminal" evidence="5">
    <location>
        <begin position="8"/>
        <end position="42"/>
    </location>
</feature>
<evidence type="ECO:0000256" key="1">
    <source>
        <dbReference type="ARBA" id="ARBA00004604"/>
    </source>
</evidence>
<dbReference type="Pfam" id="PF10447">
    <property type="entry name" value="EXOSC1"/>
    <property type="match status" value="1"/>
</dbReference>
<protein>
    <submittedName>
        <fullName evidence="6">Oidioi.mRNA.OKI2018_I69.PAR.g9313.t1.cds</fullName>
    </submittedName>
</protein>
<accession>A0ABN7RP61</accession>
<dbReference type="Gene3D" id="2.40.50.100">
    <property type="match status" value="1"/>
</dbReference>
<dbReference type="SUPFAM" id="SSF110324">
    <property type="entry name" value="Ribosomal L27 protein-like"/>
    <property type="match status" value="1"/>
</dbReference>
<dbReference type="InterPro" id="IPR025721">
    <property type="entry name" value="Exosome_cplx_N_dom"/>
</dbReference>
<dbReference type="InterPro" id="IPR019495">
    <property type="entry name" value="EXOSC1_C"/>
</dbReference>
<keyword evidence="3" id="KW-0271">Exosome</keyword>
<dbReference type="PANTHER" id="PTHR12686:SF8">
    <property type="entry name" value="EXOSOME COMPLEX COMPONENT CSL4"/>
    <property type="match status" value="1"/>
</dbReference>
<reference evidence="6 7" key="1">
    <citation type="submission" date="2021-04" db="EMBL/GenBank/DDBJ databases">
        <authorList>
            <person name="Bliznina A."/>
        </authorList>
    </citation>
    <scope>NUCLEOTIDE SEQUENCE [LARGE SCALE GENOMIC DNA]</scope>
</reference>
<gene>
    <name evidence="6" type="ORF">OKIOD_LOCUS871</name>
</gene>
<dbReference type="Pfam" id="PF14382">
    <property type="entry name" value="ECR1_N"/>
    <property type="match status" value="1"/>
</dbReference>
<evidence type="ECO:0000256" key="2">
    <source>
        <dbReference type="ARBA" id="ARBA00022490"/>
    </source>
</evidence>
<keyword evidence="2" id="KW-0963">Cytoplasm</keyword>
<keyword evidence="7" id="KW-1185">Reference proteome</keyword>
<dbReference type="EMBL" id="OU015568">
    <property type="protein sequence ID" value="CAG5079670.1"/>
    <property type="molecule type" value="Genomic_DNA"/>
</dbReference>
<dbReference type="Gene3D" id="2.40.50.140">
    <property type="entry name" value="Nucleic acid-binding proteins"/>
    <property type="match status" value="1"/>
</dbReference>